<accession>A0A6N4W9G2</accession>
<dbReference type="KEGG" id="many:MANY_20390"/>
<dbReference type="Proteomes" id="UP000467249">
    <property type="component" value="Chromosome"/>
</dbReference>
<evidence type="ECO:0000313" key="2">
    <source>
        <dbReference type="Proteomes" id="UP000467249"/>
    </source>
</evidence>
<protein>
    <submittedName>
        <fullName evidence="1">Uncharacterized protein</fullName>
    </submittedName>
</protein>
<reference evidence="1 2" key="1">
    <citation type="journal article" date="2019" name="Emerg. Microbes Infect.">
        <title>Comprehensive subspecies identification of 175 nontuberculous mycobacteria species based on 7547 genomic profiles.</title>
        <authorList>
            <person name="Matsumoto Y."/>
            <person name="Kinjo T."/>
            <person name="Motooka D."/>
            <person name="Nabeya D."/>
            <person name="Jung N."/>
            <person name="Uechi K."/>
            <person name="Horii T."/>
            <person name="Iida T."/>
            <person name="Fujita J."/>
            <person name="Nakamura S."/>
        </authorList>
    </citation>
    <scope>NUCLEOTIDE SEQUENCE [LARGE SCALE GENOMIC DNA]</scope>
    <source>
        <strain evidence="1 2">JCM 30275</strain>
    </source>
</reference>
<dbReference type="EMBL" id="AP022620">
    <property type="protein sequence ID" value="BBZ76702.1"/>
    <property type="molecule type" value="Genomic_DNA"/>
</dbReference>
<keyword evidence="2" id="KW-1185">Reference proteome</keyword>
<name>A0A6N4W9G2_9MYCO</name>
<gene>
    <name evidence="1" type="ORF">MANY_20390</name>
</gene>
<proteinExistence type="predicted"/>
<dbReference type="AlphaFoldDB" id="A0A6N4W9G2"/>
<evidence type="ECO:0000313" key="1">
    <source>
        <dbReference type="EMBL" id="BBZ76702.1"/>
    </source>
</evidence>
<organism evidence="1 2">
    <name type="scientific">Mycolicibacterium anyangense</name>
    <dbReference type="NCBI Taxonomy" id="1431246"/>
    <lineage>
        <taxon>Bacteria</taxon>
        <taxon>Bacillati</taxon>
        <taxon>Actinomycetota</taxon>
        <taxon>Actinomycetes</taxon>
        <taxon>Mycobacteriales</taxon>
        <taxon>Mycobacteriaceae</taxon>
        <taxon>Mycolicibacterium</taxon>
    </lineage>
</organism>
<sequence>MKRSRGRAEVHTEEDIDEEAGRVAALLKRMRPPPGPITQRWALGIGDIVADTTRLPQKLRGAVLFLNRFGGLAITPETLEFDGDDARWSKITEIDTRNLVEYLLSGAVEKQVDRLPVPWFPGRGRLLGLASAAVLTLLMATARQQIENHADVRIPAEVHFRGGLFRRDKVLSPGVLSTLILADPKVSESVIATATANGITVRKRDDDPMDVAGDRAEVLKTKLGELEKSVRNLLHRGRSKD</sequence>